<dbReference type="GO" id="GO:0008661">
    <property type="term" value="F:1-deoxy-D-xylulose-5-phosphate synthase activity"/>
    <property type="evidence" value="ECO:0007669"/>
    <property type="project" value="UniProtKB-EC"/>
</dbReference>
<keyword evidence="11" id="KW-0786">Thiamine pyrophosphate</keyword>
<dbReference type="FunFam" id="3.40.50.970:FF:000010">
    <property type="entry name" value="1-deoxy-D-xylulose-5-phosphate synthase"/>
    <property type="match status" value="1"/>
</dbReference>
<dbReference type="PROSITE" id="PS00801">
    <property type="entry name" value="TRANSKETOLASE_1"/>
    <property type="match status" value="1"/>
</dbReference>
<dbReference type="SMART" id="SM00861">
    <property type="entry name" value="Transket_pyr"/>
    <property type="match status" value="1"/>
</dbReference>
<evidence type="ECO:0000313" key="15">
    <source>
        <dbReference type="Proteomes" id="UP000051790"/>
    </source>
</evidence>
<dbReference type="GO" id="GO:0009228">
    <property type="term" value="P:thiamine biosynthetic process"/>
    <property type="evidence" value="ECO:0007669"/>
    <property type="project" value="UniProtKB-KW"/>
</dbReference>
<keyword evidence="8" id="KW-0479">Metal-binding</keyword>
<reference evidence="14 15" key="1">
    <citation type="journal article" date="2015" name="Genome Announc.">
        <title>Expanding the biotechnology potential of lactobacilli through comparative genomics of 213 strains and associated genera.</title>
        <authorList>
            <person name="Sun Z."/>
            <person name="Harris H.M."/>
            <person name="McCann A."/>
            <person name="Guo C."/>
            <person name="Argimon S."/>
            <person name="Zhang W."/>
            <person name="Yang X."/>
            <person name="Jeffery I.B."/>
            <person name="Cooney J.C."/>
            <person name="Kagawa T.F."/>
            <person name="Liu W."/>
            <person name="Song Y."/>
            <person name="Salvetti E."/>
            <person name="Wrobel A."/>
            <person name="Rasinkangas P."/>
            <person name="Parkhill J."/>
            <person name="Rea M.C."/>
            <person name="O'Sullivan O."/>
            <person name="Ritari J."/>
            <person name="Douillard F.P."/>
            <person name="Paul Ross R."/>
            <person name="Yang R."/>
            <person name="Briner A.E."/>
            <person name="Felis G.E."/>
            <person name="de Vos W.M."/>
            <person name="Barrangou R."/>
            <person name="Klaenhammer T.R."/>
            <person name="Caufield P.W."/>
            <person name="Cui Y."/>
            <person name="Zhang H."/>
            <person name="O'Toole P.W."/>
        </authorList>
    </citation>
    <scope>NUCLEOTIDE SEQUENCE [LARGE SCALE GENOMIC DNA]</scope>
    <source>
        <strain evidence="14 15">DSM 13343</strain>
    </source>
</reference>
<evidence type="ECO:0000259" key="13">
    <source>
        <dbReference type="SMART" id="SM00861"/>
    </source>
</evidence>
<evidence type="ECO:0000256" key="1">
    <source>
        <dbReference type="ARBA" id="ARBA00001946"/>
    </source>
</evidence>
<evidence type="ECO:0000256" key="11">
    <source>
        <dbReference type="ARBA" id="ARBA00023052"/>
    </source>
</evidence>
<evidence type="ECO:0000256" key="6">
    <source>
        <dbReference type="ARBA" id="ARBA00013150"/>
    </source>
</evidence>
<comment type="subunit">
    <text evidence="5">Homodimer.</text>
</comment>
<evidence type="ECO:0000256" key="4">
    <source>
        <dbReference type="ARBA" id="ARBA00011081"/>
    </source>
</evidence>
<dbReference type="Pfam" id="PF02780">
    <property type="entry name" value="Transketolase_C"/>
    <property type="match status" value="1"/>
</dbReference>
<gene>
    <name evidence="14" type="ORF">FD01_GL000368</name>
</gene>
<keyword evidence="7" id="KW-0808">Transferase</keyword>
<dbReference type="GO" id="GO:0016114">
    <property type="term" value="P:terpenoid biosynthetic process"/>
    <property type="evidence" value="ECO:0007669"/>
    <property type="project" value="InterPro"/>
</dbReference>
<dbReference type="CDD" id="cd02007">
    <property type="entry name" value="TPP_DXS"/>
    <property type="match status" value="1"/>
</dbReference>
<dbReference type="InterPro" id="IPR029061">
    <property type="entry name" value="THDP-binding"/>
</dbReference>
<dbReference type="PANTHER" id="PTHR43322:SF1">
    <property type="entry name" value="1-DEOXY-D-XYLULOSE-5-PHOSPHATE SYNTHASE"/>
    <property type="match status" value="1"/>
</dbReference>
<dbReference type="PANTHER" id="PTHR43322">
    <property type="entry name" value="1-D-DEOXYXYLULOSE 5-PHOSPHATE SYNTHASE-RELATED"/>
    <property type="match status" value="1"/>
</dbReference>
<dbReference type="InterPro" id="IPR009014">
    <property type="entry name" value="Transketo_C/PFOR_II"/>
</dbReference>
<keyword evidence="10" id="KW-0784">Thiamine biosynthesis</keyword>
<evidence type="ECO:0000256" key="8">
    <source>
        <dbReference type="ARBA" id="ARBA00022723"/>
    </source>
</evidence>
<organism evidence="14 15">
    <name type="scientific">Lacticaseibacillus manihotivorans DSM 13343 = JCM 12514</name>
    <dbReference type="NCBI Taxonomy" id="1423769"/>
    <lineage>
        <taxon>Bacteria</taxon>
        <taxon>Bacillati</taxon>
        <taxon>Bacillota</taxon>
        <taxon>Bacilli</taxon>
        <taxon>Lactobacillales</taxon>
        <taxon>Lactobacillaceae</taxon>
        <taxon>Lacticaseibacillus</taxon>
    </lineage>
</organism>
<dbReference type="PATRIC" id="fig|1423769.4.peg.396"/>
<dbReference type="EC" id="2.2.1.7" evidence="6"/>
<evidence type="ECO:0000256" key="9">
    <source>
        <dbReference type="ARBA" id="ARBA00022842"/>
    </source>
</evidence>
<dbReference type="EMBL" id="AZEU01000102">
    <property type="protein sequence ID" value="KRL47199.1"/>
    <property type="molecule type" value="Genomic_DNA"/>
</dbReference>
<dbReference type="GO" id="GO:0046872">
    <property type="term" value="F:metal ion binding"/>
    <property type="evidence" value="ECO:0007669"/>
    <property type="project" value="UniProtKB-KW"/>
</dbReference>
<proteinExistence type="inferred from homology"/>
<dbReference type="Gene3D" id="3.40.50.920">
    <property type="match status" value="1"/>
</dbReference>
<sequence>MSILETINQPADLRDHSVAELQQLAEEIRHVLLTKVSTTGGHVGPNLGSVELTIAWHRVFNSPHDKIVFDVSHQSYTHKILTGRKQAWLDPDHYHDVSGFTEPRESEHDFFTIGHTSTSVGLASGLALARDDQNTHDHITAVIGDGSMSGGLAYEALDNAAVLNRQLLIVVNDNQWSIAENHGGIYQNLAELRKTNGEASNNLFKALGLDYRYVADGNDIQSLIDAFEAVKDIDHPLVLHINTQKGRGFKPALENEEAWHWHVPFNLPDGSPKHVSTGENYWDLILADLDEHVQHGVPIYAMNAAVPGGFHLKDWAAKYPKRYIDVGIAEQESITLAAGMAKGGLRPVVFHSATFLQRAYDQLSHDLGINSLPVVMLINGGRISGGDPTHQGDLDQAELANIPNLTYLAPTTKEDLIAQLDWALAQTDGPVAIRVPSNGVHSDPLAPDFAPTKMHILHHGTQIALMGLGSMRPLAETVLGKLSAQGIDATLIDPRSTNTLDPEALDQLRGFHKLVVTMEEGTLDGGFGQKIAAYYGPTDVNVLTLGAQRRFNHNETRDALLKEFNLTPDTATQAILNALKEI</sequence>
<evidence type="ECO:0000256" key="5">
    <source>
        <dbReference type="ARBA" id="ARBA00011738"/>
    </source>
</evidence>
<dbReference type="UniPathway" id="UPA00064">
    <property type="reaction ID" value="UER00091"/>
</dbReference>
<dbReference type="Pfam" id="PF02779">
    <property type="entry name" value="Transket_pyr"/>
    <property type="match status" value="1"/>
</dbReference>
<keyword evidence="15" id="KW-1185">Reference proteome</keyword>
<comment type="cofactor">
    <cofactor evidence="2">
        <name>thiamine diphosphate</name>
        <dbReference type="ChEBI" id="CHEBI:58937"/>
    </cofactor>
</comment>
<evidence type="ECO:0000256" key="10">
    <source>
        <dbReference type="ARBA" id="ARBA00022977"/>
    </source>
</evidence>
<keyword evidence="9" id="KW-0460">Magnesium</keyword>
<dbReference type="OrthoDB" id="9803371at2"/>
<dbReference type="Pfam" id="PF13292">
    <property type="entry name" value="DXP_synthase_N"/>
    <property type="match status" value="2"/>
</dbReference>
<comment type="cofactor">
    <cofactor evidence="1">
        <name>Mg(2+)</name>
        <dbReference type="ChEBI" id="CHEBI:18420"/>
    </cofactor>
</comment>
<dbReference type="InterPro" id="IPR005477">
    <property type="entry name" value="Dxylulose-5-P_synthase"/>
</dbReference>
<evidence type="ECO:0000256" key="12">
    <source>
        <dbReference type="ARBA" id="ARBA00023229"/>
    </source>
</evidence>
<evidence type="ECO:0000256" key="7">
    <source>
        <dbReference type="ARBA" id="ARBA00022679"/>
    </source>
</evidence>
<evidence type="ECO:0000313" key="14">
    <source>
        <dbReference type="EMBL" id="KRL47199.1"/>
    </source>
</evidence>
<dbReference type="AlphaFoldDB" id="A0A0R1QRD9"/>
<evidence type="ECO:0000256" key="2">
    <source>
        <dbReference type="ARBA" id="ARBA00001964"/>
    </source>
</evidence>
<comment type="similarity">
    <text evidence="4">Belongs to the transketolase family. DXPS subfamily.</text>
</comment>
<accession>A0A0R1QRD9</accession>
<dbReference type="NCBIfam" id="NF008968">
    <property type="entry name" value="PRK12315.1"/>
    <property type="match status" value="1"/>
</dbReference>
<protein>
    <recommendedName>
        <fullName evidence="6">1-deoxy-D-xylulose-5-phosphate synthase</fullName>
        <ecNumber evidence="6">2.2.1.7</ecNumber>
    </recommendedName>
</protein>
<dbReference type="InterPro" id="IPR005475">
    <property type="entry name" value="Transketolase-like_Pyr-bd"/>
</dbReference>
<dbReference type="RefSeq" id="WP_056963041.1">
    <property type="nucleotide sequence ID" value="NZ_AZEU01000102.1"/>
</dbReference>
<comment type="caution">
    <text evidence="14">The sequence shown here is derived from an EMBL/GenBank/DDBJ whole genome shotgun (WGS) entry which is preliminary data.</text>
</comment>
<dbReference type="CDD" id="cd07033">
    <property type="entry name" value="TPP_PYR_DXS_TK_like"/>
    <property type="match status" value="1"/>
</dbReference>
<dbReference type="GO" id="GO:0019288">
    <property type="term" value="P:isopentenyl diphosphate biosynthetic process, methylerythritol 4-phosphate pathway"/>
    <property type="evidence" value="ECO:0007669"/>
    <property type="project" value="TreeGrafter"/>
</dbReference>
<dbReference type="Proteomes" id="UP000051790">
    <property type="component" value="Unassembled WGS sequence"/>
</dbReference>
<dbReference type="SUPFAM" id="SSF52922">
    <property type="entry name" value="TK C-terminal domain-like"/>
    <property type="match status" value="1"/>
</dbReference>
<comment type="pathway">
    <text evidence="3">Metabolic intermediate biosynthesis; 1-deoxy-D-xylulose 5-phosphate biosynthesis; 1-deoxy-D-xylulose 5-phosphate from D-glyceraldehyde 3-phosphate and pyruvate: step 1/1.</text>
</comment>
<feature type="domain" description="Transketolase-like pyrimidine-binding" evidence="13">
    <location>
        <begin position="279"/>
        <end position="442"/>
    </location>
</feature>
<dbReference type="Gene3D" id="3.40.50.970">
    <property type="match status" value="2"/>
</dbReference>
<keyword evidence="12" id="KW-0414">Isoprene biosynthesis</keyword>
<dbReference type="SUPFAM" id="SSF52518">
    <property type="entry name" value="Thiamin diphosphate-binding fold (THDP-binding)"/>
    <property type="match status" value="2"/>
</dbReference>
<dbReference type="InterPro" id="IPR049557">
    <property type="entry name" value="Transketolase_CS"/>
</dbReference>
<evidence type="ECO:0000256" key="3">
    <source>
        <dbReference type="ARBA" id="ARBA00004980"/>
    </source>
</evidence>
<dbReference type="InterPro" id="IPR033248">
    <property type="entry name" value="Transketolase_C"/>
</dbReference>
<dbReference type="NCBIfam" id="NF003933">
    <property type="entry name" value="PRK05444.2-2"/>
    <property type="match status" value="1"/>
</dbReference>
<name>A0A0R1QRD9_9LACO</name>
<dbReference type="GO" id="GO:0005829">
    <property type="term" value="C:cytosol"/>
    <property type="evidence" value="ECO:0007669"/>
    <property type="project" value="TreeGrafter"/>
</dbReference>